<dbReference type="InterPro" id="IPR006527">
    <property type="entry name" value="F-box-assoc_dom_typ1"/>
</dbReference>
<dbReference type="AlphaFoldDB" id="A0A2Z6NMG3"/>
<dbReference type="NCBIfam" id="TIGR01640">
    <property type="entry name" value="F_box_assoc_1"/>
    <property type="match status" value="1"/>
</dbReference>
<dbReference type="Proteomes" id="UP000242715">
    <property type="component" value="Unassembled WGS sequence"/>
</dbReference>
<dbReference type="InterPro" id="IPR001810">
    <property type="entry name" value="F-box_dom"/>
</dbReference>
<dbReference type="InterPro" id="IPR036047">
    <property type="entry name" value="F-box-like_dom_sf"/>
</dbReference>
<dbReference type="OrthoDB" id="1277310at2759"/>
<dbReference type="EMBL" id="DF973506">
    <property type="protein sequence ID" value="GAU32839.1"/>
    <property type="molecule type" value="Genomic_DNA"/>
</dbReference>
<evidence type="ECO:0000259" key="2">
    <source>
        <dbReference type="Pfam" id="PF07734"/>
    </source>
</evidence>
<name>A0A2Z6NMG3_TRISU</name>
<dbReference type="PANTHER" id="PTHR31672">
    <property type="entry name" value="BNACNNG10540D PROTEIN"/>
    <property type="match status" value="1"/>
</dbReference>
<protein>
    <submittedName>
        <fullName evidence="3">Uncharacterized protein</fullName>
    </submittedName>
</protein>
<reference evidence="4" key="1">
    <citation type="journal article" date="2017" name="Front. Plant Sci.">
        <title>Climate Clever Clovers: New Paradigm to Reduce the Environmental Footprint of Ruminants by Breeding Low Methanogenic Forages Utilizing Haplotype Variation.</title>
        <authorList>
            <person name="Kaur P."/>
            <person name="Appels R."/>
            <person name="Bayer P.E."/>
            <person name="Keeble-Gagnere G."/>
            <person name="Wang J."/>
            <person name="Hirakawa H."/>
            <person name="Shirasawa K."/>
            <person name="Vercoe P."/>
            <person name="Stefanova K."/>
            <person name="Durmic Z."/>
            <person name="Nichols P."/>
            <person name="Revell C."/>
            <person name="Isobe S.N."/>
            <person name="Edwards D."/>
            <person name="Erskine W."/>
        </authorList>
    </citation>
    <scope>NUCLEOTIDE SEQUENCE [LARGE SCALE GENOMIC DNA]</scope>
    <source>
        <strain evidence="4">cv. Daliak</strain>
    </source>
</reference>
<feature type="domain" description="F-box associated beta-propeller type 1" evidence="2">
    <location>
        <begin position="139"/>
        <end position="387"/>
    </location>
</feature>
<dbReference type="SUPFAM" id="SSF81383">
    <property type="entry name" value="F-box domain"/>
    <property type="match status" value="1"/>
</dbReference>
<dbReference type="InterPro" id="IPR050796">
    <property type="entry name" value="SCF_F-box_component"/>
</dbReference>
<proteinExistence type="predicted"/>
<accession>A0A2Z6NMG3</accession>
<sequence>MCSLMLPILGTTSMVTPTTNEKKVSMNDYICDDIAISILSKLPVKSVKRFSCASKTWSLLFENPYFLNKFRNNLVSKPLPLYDDDAYLLYKRTMPQTKLSLGLGEKEIALDLDLPSIFHGNANSDFDILGSAINGIICLYDYHDHTNILFCNPYTQEIKVIPYSPAKFLPPDLTDAFYLHGFGYDHVHDDFKVIMFVNCDLVYDEYWEDAMPDPFWEIYSLKRNSWRRLKTNDIPYINYVPVGLEVYLDGMCHWLGTTDGETYHVVSFNFSNEVFFATPIDEVVPSCFKLVVINGSLAMITMNDNTMSFNISILGEIGVKESRTTLFNVGPLSSSIKDFIAAGKKGNIFFQEKNGKIACFDLTTGMIKDIGLEEKSYIDQVVFYKKNPNRIEELIWFLY</sequence>
<dbReference type="Pfam" id="PF07734">
    <property type="entry name" value="FBA_1"/>
    <property type="match status" value="1"/>
</dbReference>
<keyword evidence="4" id="KW-1185">Reference proteome</keyword>
<feature type="domain" description="F-box" evidence="1">
    <location>
        <begin position="31"/>
        <end position="67"/>
    </location>
</feature>
<organism evidence="3 4">
    <name type="scientific">Trifolium subterraneum</name>
    <name type="common">Subterranean clover</name>
    <dbReference type="NCBI Taxonomy" id="3900"/>
    <lineage>
        <taxon>Eukaryota</taxon>
        <taxon>Viridiplantae</taxon>
        <taxon>Streptophyta</taxon>
        <taxon>Embryophyta</taxon>
        <taxon>Tracheophyta</taxon>
        <taxon>Spermatophyta</taxon>
        <taxon>Magnoliopsida</taxon>
        <taxon>eudicotyledons</taxon>
        <taxon>Gunneridae</taxon>
        <taxon>Pentapetalae</taxon>
        <taxon>rosids</taxon>
        <taxon>fabids</taxon>
        <taxon>Fabales</taxon>
        <taxon>Fabaceae</taxon>
        <taxon>Papilionoideae</taxon>
        <taxon>50 kb inversion clade</taxon>
        <taxon>NPAAA clade</taxon>
        <taxon>Hologalegina</taxon>
        <taxon>IRL clade</taxon>
        <taxon>Trifolieae</taxon>
        <taxon>Trifolium</taxon>
    </lineage>
</organism>
<dbReference type="PANTHER" id="PTHR31672:SF13">
    <property type="entry name" value="F-BOX PROTEIN CPR30-LIKE"/>
    <property type="match status" value="1"/>
</dbReference>
<evidence type="ECO:0000313" key="3">
    <source>
        <dbReference type="EMBL" id="GAU32839.1"/>
    </source>
</evidence>
<gene>
    <name evidence="3" type="ORF">TSUD_209070</name>
</gene>
<dbReference type="Pfam" id="PF00646">
    <property type="entry name" value="F-box"/>
    <property type="match status" value="1"/>
</dbReference>
<dbReference type="InterPro" id="IPR017451">
    <property type="entry name" value="F-box-assoc_interact_dom"/>
</dbReference>
<evidence type="ECO:0000313" key="4">
    <source>
        <dbReference type="Proteomes" id="UP000242715"/>
    </source>
</evidence>
<evidence type="ECO:0000259" key="1">
    <source>
        <dbReference type="Pfam" id="PF00646"/>
    </source>
</evidence>